<keyword evidence="7" id="KW-0539">Nucleus</keyword>
<accession>A0A822AAH0</accession>
<keyword evidence="6" id="KW-0509">mRNA transport</keyword>
<reference evidence="9" key="1">
    <citation type="submission" date="2021-02" db="EMBL/GenBank/DDBJ databases">
        <authorList>
            <person name="Nowell W R."/>
        </authorList>
    </citation>
    <scope>NUCLEOTIDE SEQUENCE</scope>
</reference>
<dbReference type="AlphaFoldDB" id="A0A822AAH0"/>
<dbReference type="EMBL" id="CAJOBR010030843">
    <property type="protein sequence ID" value="CAF4992681.1"/>
    <property type="molecule type" value="Genomic_DNA"/>
</dbReference>
<feature type="non-terminal residue" evidence="9">
    <location>
        <position position="1"/>
    </location>
</feature>
<evidence type="ECO:0000256" key="5">
    <source>
        <dbReference type="ARBA" id="ARBA00022737"/>
    </source>
</evidence>
<dbReference type="GO" id="GO:0005634">
    <property type="term" value="C:nucleus"/>
    <property type="evidence" value="ECO:0007669"/>
    <property type="project" value="UniProtKB-SubCell"/>
</dbReference>
<dbReference type="InterPro" id="IPR009060">
    <property type="entry name" value="UBA-like_sf"/>
</dbReference>
<organism evidence="9 10">
    <name type="scientific">Rotaria socialis</name>
    <dbReference type="NCBI Taxonomy" id="392032"/>
    <lineage>
        <taxon>Eukaryota</taxon>
        <taxon>Metazoa</taxon>
        <taxon>Spiralia</taxon>
        <taxon>Gnathifera</taxon>
        <taxon>Rotifera</taxon>
        <taxon>Eurotatoria</taxon>
        <taxon>Bdelloidea</taxon>
        <taxon>Philodinida</taxon>
        <taxon>Philodinidae</taxon>
        <taxon>Rotaria</taxon>
    </lineage>
</organism>
<dbReference type="InterPro" id="IPR030217">
    <property type="entry name" value="NXF_fam"/>
</dbReference>
<dbReference type="PROSITE" id="PS51281">
    <property type="entry name" value="TAP_C"/>
    <property type="match status" value="1"/>
</dbReference>
<sequence length="66" mass="7617">IMESQAGPSIDIQAQMIQKFSQESGMNIEYSRLCLVENDWNYNKAAQKFQDCQKMNLIPPEAFRTS</sequence>
<dbReference type="GO" id="GO:0016973">
    <property type="term" value="P:poly(A)+ mRNA export from nucleus"/>
    <property type="evidence" value="ECO:0007669"/>
    <property type="project" value="TreeGrafter"/>
</dbReference>
<dbReference type="SMART" id="SM00804">
    <property type="entry name" value="TAP_C"/>
    <property type="match status" value="1"/>
</dbReference>
<comment type="subcellular location">
    <subcellularLocation>
        <location evidence="1">Nucleus</location>
    </subcellularLocation>
</comment>
<dbReference type="SUPFAM" id="SSF46934">
    <property type="entry name" value="UBA-like"/>
    <property type="match status" value="1"/>
</dbReference>
<proteinExistence type="inferred from homology"/>
<keyword evidence="4" id="KW-0433">Leucine-rich repeat</keyword>
<evidence type="ECO:0000256" key="4">
    <source>
        <dbReference type="ARBA" id="ARBA00022614"/>
    </source>
</evidence>
<dbReference type="PANTHER" id="PTHR10662">
    <property type="entry name" value="NUCLEAR RNA EXPORT FACTOR"/>
    <property type="match status" value="1"/>
</dbReference>
<evidence type="ECO:0000256" key="3">
    <source>
        <dbReference type="ARBA" id="ARBA00022448"/>
    </source>
</evidence>
<dbReference type="InterPro" id="IPR005637">
    <property type="entry name" value="TAP_C_dom"/>
</dbReference>
<feature type="domain" description="TAP-C" evidence="8">
    <location>
        <begin position="11"/>
        <end position="66"/>
    </location>
</feature>
<evidence type="ECO:0000313" key="9">
    <source>
        <dbReference type="EMBL" id="CAF4992681.1"/>
    </source>
</evidence>
<dbReference type="Gene3D" id="1.10.8.10">
    <property type="entry name" value="DNA helicase RuvA subunit, C-terminal domain"/>
    <property type="match status" value="1"/>
</dbReference>
<dbReference type="Pfam" id="PF03943">
    <property type="entry name" value="TAP_C"/>
    <property type="match status" value="1"/>
</dbReference>
<evidence type="ECO:0000256" key="6">
    <source>
        <dbReference type="ARBA" id="ARBA00022816"/>
    </source>
</evidence>
<evidence type="ECO:0000259" key="8">
    <source>
        <dbReference type="PROSITE" id="PS51281"/>
    </source>
</evidence>
<dbReference type="GO" id="GO:0003723">
    <property type="term" value="F:RNA binding"/>
    <property type="evidence" value="ECO:0007669"/>
    <property type="project" value="TreeGrafter"/>
</dbReference>
<keyword evidence="5" id="KW-0677">Repeat</keyword>
<evidence type="ECO:0000256" key="7">
    <source>
        <dbReference type="ARBA" id="ARBA00023242"/>
    </source>
</evidence>
<comment type="similarity">
    <text evidence="2">Belongs to the NXF family.</text>
</comment>
<dbReference type="PANTHER" id="PTHR10662:SF22">
    <property type="entry name" value="NUCLEAR RNA EXPORT FACTOR 1"/>
    <property type="match status" value="1"/>
</dbReference>
<evidence type="ECO:0000313" key="10">
    <source>
        <dbReference type="Proteomes" id="UP000663848"/>
    </source>
</evidence>
<keyword evidence="3" id="KW-0813">Transport</keyword>
<dbReference type="FunFam" id="1.10.8.10:FF:000018">
    <property type="entry name" value="Nuclear RNA export factor 1"/>
    <property type="match status" value="1"/>
</dbReference>
<dbReference type="CDD" id="cd14342">
    <property type="entry name" value="UBA_TAP-C"/>
    <property type="match status" value="1"/>
</dbReference>
<evidence type="ECO:0000256" key="2">
    <source>
        <dbReference type="ARBA" id="ARBA00009285"/>
    </source>
</evidence>
<gene>
    <name evidence="9" type="ORF">QYT958_LOCUS37277</name>
</gene>
<comment type="caution">
    <text evidence="9">The sequence shown here is derived from an EMBL/GenBank/DDBJ whole genome shotgun (WGS) entry which is preliminary data.</text>
</comment>
<protein>
    <recommendedName>
        <fullName evidence="8">TAP-C domain-containing protein</fullName>
    </recommendedName>
</protein>
<name>A0A822AAH0_9BILA</name>
<evidence type="ECO:0000256" key="1">
    <source>
        <dbReference type="ARBA" id="ARBA00004123"/>
    </source>
</evidence>
<dbReference type="Proteomes" id="UP000663848">
    <property type="component" value="Unassembled WGS sequence"/>
</dbReference>